<dbReference type="InterPro" id="IPR001077">
    <property type="entry name" value="COMT_C"/>
</dbReference>
<keyword evidence="3" id="KW-0949">S-adenosyl-L-methionine</keyword>
<gene>
    <name evidence="5" type="ORF">RJ641_031054</name>
</gene>
<comment type="caution">
    <text evidence="5">The sequence shown here is derived from an EMBL/GenBank/DDBJ whole genome shotgun (WGS) entry which is preliminary data.</text>
</comment>
<name>A0AAN8ZGU7_9MAGN</name>
<feature type="domain" description="O-methyltransferase C-terminal" evidence="4">
    <location>
        <begin position="9"/>
        <end position="91"/>
    </location>
</feature>
<dbReference type="InterPro" id="IPR029063">
    <property type="entry name" value="SAM-dependent_MTases_sf"/>
</dbReference>
<organism evidence="5 6">
    <name type="scientific">Dillenia turbinata</name>
    <dbReference type="NCBI Taxonomy" id="194707"/>
    <lineage>
        <taxon>Eukaryota</taxon>
        <taxon>Viridiplantae</taxon>
        <taxon>Streptophyta</taxon>
        <taxon>Embryophyta</taxon>
        <taxon>Tracheophyta</taxon>
        <taxon>Spermatophyta</taxon>
        <taxon>Magnoliopsida</taxon>
        <taxon>eudicotyledons</taxon>
        <taxon>Gunneridae</taxon>
        <taxon>Pentapetalae</taxon>
        <taxon>Dilleniales</taxon>
        <taxon>Dilleniaceae</taxon>
        <taxon>Dillenia</taxon>
    </lineage>
</organism>
<dbReference type="EMBL" id="JBAMMX010000006">
    <property type="protein sequence ID" value="KAK6937546.1"/>
    <property type="molecule type" value="Genomic_DNA"/>
</dbReference>
<evidence type="ECO:0000256" key="2">
    <source>
        <dbReference type="ARBA" id="ARBA00022679"/>
    </source>
</evidence>
<dbReference type="InterPro" id="IPR016461">
    <property type="entry name" value="COMT-like"/>
</dbReference>
<evidence type="ECO:0000313" key="5">
    <source>
        <dbReference type="EMBL" id="KAK6937546.1"/>
    </source>
</evidence>
<dbReference type="Gene3D" id="3.40.50.150">
    <property type="entry name" value="Vaccinia Virus protein VP39"/>
    <property type="match status" value="1"/>
</dbReference>
<accession>A0AAN8ZGU7</accession>
<sequence>MVPCGYKDYFKDAILEGEVPFNGAHGMSLFEDMARYLSFTKPFNSAVSGQNGLNTLVDVGGGNGSSLSTILNKCPSINGINFDMPYLLVKPPLIMSMLEVICCLGVPEGDSLTRGIFGSLGYKNSLSKPYHANPEGTDTILESKLVSASDINMLAITPVGRERTRTEFEALSKAAAFSSFQ</sequence>
<dbReference type="Proteomes" id="UP001370490">
    <property type="component" value="Unassembled WGS sequence"/>
</dbReference>
<keyword evidence="1" id="KW-0489">Methyltransferase</keyword>
<dbReference type="GO" id="GO:0032259">
    <property type="term" value="P:methylation"/>
    <property type="evidence" value="ECO:0007669"/>
    <property type="project" value="UniProtKB-KW"/>
</dbReference>
<reference evidence="5 6" key="1">
    <citation type="submission" date="2023-12" db="EMBL/GenBank/DDBJ databases">
        <title>A high-quality genome assembly for Dillenia turbinata (Dilleniales).</title>
        <authorList>
            <person name="Chanderbali A."/>
        </authorList>
    </citation>
    <scope>NUCLEOTIDE SEQUENCE [LARGE SCALE GENOMIC DNA]</scope>
    <source>
        <strain evidence="5">LSX21</strain>
        <tissue evidence="5">Leaf</tissue>
    </source>
</reference>
<dbReference type="PANTHER" id="PTHR11746">
    <property type="entry name" value="O-METHYLTRANSFERASE"/>
    <property type="match status" value="1"/>
</dbReference>
<proteinExistence type="predicted"/>
<evidence type="ECO:0000313" key="6">
    <source>
        <dbReference type="Proteomes" id="UP001370490"/>
    </source>
</evidence>
<keyword evidence="6" id="KW-1185">Reference proteome</keyword>
<evidence type="ECO:0000256" key="1">
    <source>
        <dbReference type="ARBA" id="ARBA00022603"/>
    </source>
</evidence>
<dbReference type="GO" id="GO:0008171">
    <property type="term" value="F:O-methyltransferase activity"/>
    <property type="evidence" value="ECO:0007669"/>
    <property type="project" value="InterPro"/>
</dbReference>
<evidence type="ECO:0000256" key="3">
    <source>
        <dbReference type="ARBA" id="ARBA00022691"/>
    </source>
</evidence>
<feature type="non-terminal residue" evidence="5">
    <location>
        <position position="181"/>
    </location>
</feature>
<keyword evidence="2" id="KW-0808">Transferase</keyword>
<dbReference type="Pfam" id="PF00891">
    <property type="entry name" value="Methyltransf_2"/>
    <property type="match status" value="1"/>
</dbReference>
<dbReference type="SUPFAM" id="SSF53335">
    <property type="entry name" value="S-adenosyl-L-methionine-dependent methyltransferases"/>
    <property type="match status" value="1"/>
</dbReference>
<dbReference type="AlphaFoldDB" id="A0AAN8ZGU7"/>
<protein>
    <submittedName>
        <fullName evidence="5">O-methyltransferase domain</fullName>
    </submittedName>
</protein>
<evidence type="ECO:0000259" key="4">
    <source>
        <dbReference type="Pfam" id="PF00891"/>
    </source>
</evidence>